<name>A0A6A4NGS7_LUPAL</name>
<keyword evidence="1" id="KW-0812">Transmembrane</keyword>
<dbReference type="Proteomes" id="UP000447434">
    <property type="component" value="Chromosome 22"/>
</dbReference>
<accession>A0A6A4NGS7</accession>
<dbReference type="EMBL" id="WOCE01000022">
    <property type="protein sequence ID" value="KAE9588662.1"/>
    <property type="molecule type" value="Genomic_DNA"/>
</dbReference>
<protein>
    <submittedName>
        <fullName evidence="2">Uncharacterized protein</fullName>
    </submittedName>
</protein>
<evidence type="ECO:0000313" key="2">
    <source>
        <dbReference type="EMBL" id="KAE9588662.1"/>
    </source>
</evidence>
<reference evidence="3" key="1">
    <citation type="journal article" date="2020" name="Nat. Commun.">
        <title>Genome sequence of the cluster root forming white lupin.</title>
        <authorList>
            <person name="Hufnagel B."/>
            <person name="Marques A."/>
            <person name="Soriano A."/>
            <person name="Marques L."/>
            <person name="Divol F."/>
            <person name="Doumas P."/>
            <person name="Sallet E."/>
            <person name="Mancinotti D."/>
            <person name="Carrere S."/>
            <person name="Marande W."/>
            <person name="Arribat S."/>
            <person name="Keller J."/>
            <person name="Huneau C."/>
            <person name="Blein T."/>
            <person name="Aime D."/>
            <person name="Laguerre M."/>
            <person name="Taylor J."/>
            <person name="Schubert V."/>
            <person name="Nelson M."/>
            <person name="Geu-Flores F."/>
            <person name="Crespi M."/>
            <person name="Gallardo-Guerrero K."/>
            <person name="Delaux P.-M."/>
            <person name="Salse J."/>
            <person name="Berges H."/>
            <person name="Guyot R."/>
            <person name="Gouzy J."/>
            <person name="Peret B."/>
        </authorList>
    </citation>
    <scope>NUCLEOTIDE SEQUENCE [LARGE SCALE GENOMIC DNA]</scope>
    <source>
        <strain evidence="3">cv. Amiga</strain>
    </source>
</reference>
<comment type="caution">
    <text evidence="2">The sequence shown here is derived from an EMBL/GenBank/DDBJ whole genome shotgun (WGS) entry which is preliminary data.</text>
</comment>
<evidence type="ECO:0000313" key="3">
    <source>
        <dbReference type="Proteomes" id="UP000447434"/>
    </source>
</evidence>
<proteinExistence type="predicted"/>
<evidence type="ECO:0000256" key="1">
    <source>
        <dbReference type="SAM" id="Phobius"/>
    </source>
</evidence>
<organism evidence="2 3">
    <name type="scientific">Lupinus albus</name>
    <name type="common">White lupine</name>
    <name type="synonym">Lupinus termis</name>
    <dbReference type="NCBI Taxonomy" id="3870"/>
    <lineage>
        <taxon>Eukaryota</taxon>
        <taxon>Viridiplantae</taxon>
        <taxon>Streptophyta</taxon>
        <taxon>Embryophyta</taxon>
        <taxon>Tracheophyta</taxon>
        <taxon>Spermatophyta</taxon>
        <taxon>Magnoliopsida</taxon>
        <taxon>eudicotyledons</taxon>
        <taxon>Gunneridae</taxon>
        <taxon>Pentapetalae</taxon>
        <taxon>rosids</taxon>
        <taxon>fabids</taxon>
        <taxon>Fabales</taxon>
        <taxon>Fabaceae</taxon>
        <taxon>Papilionoideae</taxon>
        <taxon>50 kb inversion clade</taxon>
        <taxon>genistoids sensu lato</taxon>
        <taxon>core genistoids</taxon>
        <taxon>Genisteae</taxon>
        <taxon>Lupinus</taxon>
    </lineage>
</organism>
<keyword evidence="3" id="KW-1185">Reference proteome</keyword>
<sequence length="56" mass="6809">MNDVMTKYKTHILLISRYYTLNLFGNKILHFHIPALWTIIIILLSTIRYHHLFFYG</sequence>
<keyword evidence="1" id="KW-0472">Membrane</keyword>
<feature type="transmembrane region" description="Helical" evidence="1">
    <location>
        <begin position="28"/>
        <end position="47"/>
    </location>
</feature>
<gene>
    <name evidence="2" type="ORF">Lalb_Chr22g0357721</name>
</gene>
<keyword evidence="1" id="KW-1133">Transmembrane helix</keyword>
<dbReference type="AlphaFoldDB" id="A0A6A4NGS7"/>